<keyword evidence="2" id="KW-1185">Reference proteome</keyword>
<name>A0ABS6G373_9FIRM</name>
<evidence type="ECO:0000313" key="1">
    <source>
        <dbReference type="EMBL" id="MBU5676941.1"/>
    </source>
</evidence>
<reference evidence="1 2" key="1">
    <citation type="submission" date="2021-06" db="EMBL/GenBank/DDBJ databases">
        <authorList>
            <person name="Sun Q."/>
            <person name="Li D."/>
        </authorList>
    </citation>
    <scope>NUCLEOTIDE SEQUENCE [LARGE SCALE GENOMIC DNA]</scope>
    <source>
        <strain evidence="1 2">MSJ-5</strain>
    </source>
</reference>
<protein>
    <submittedName>
        <fullName evidence="1">Uncharacterized protein</fullName>
    </submittedName>
</protein>
<dbReference type="Proteomes" id="UP000779508">
    <property type="component" value="Unassembled WGS sequence"/>
</dbReference>
<proteinExistence type="predicted"/>
<evidence type="ECO:0000313" key="2">
    <source>
        <dbReference type="Proteomes" id="UP000779508"/>
    </source>
</evidence>
<dbReference type="EMBL" id="JAHLQK010000004">
    <property type="protein sequence ID" value="MBU5676941.1"/>
    <property type="molecule type" value="Genomic_DNA"/>
</dbReference>
<sequence length="57" mass="6939">MEWQEIRTEKDIIELLNTFGGFHDDVLREMHLWNDYYVDNDLNMCAGFCKVKKKTRK</sequence>
<comment type="caution">
    <text evidence="1">The sequence shown here is derived from an EMBL/GenBank/DDBJ whole genome shotgun (WGS) entry which is preliminary data.</text>
</comment>
<accession>A0ABS6G373</accession>
<gene>
    <name evidence="1" type="ORF">KQI88_10985</name>
</gene>
<organism evidence="1 2">
    <name type="scientific">Alkaliphilus flagellatus</name>
    <dbReference type="NCBI Taxonomy" id="2841507"/>
    <lineage>
        <taxon>Bacteria</taxon>
        <taxon>Bacillati</taxon>
        <taxon>Bacillota</taxon>
        <taxon>Clostridia</taxon>
        <taxon>Peptostreptococcales</taxon>
        <taxon>Natronincolaceae</taxon>
        <taxon>Alkaliphilus</taxon>
    </lineage>
</organism>
<dbReference type="RefSeq" id="WP_216417296.1">
    <property type="nucleotide sequence ID" value="NZ_JAHLQK010000004.1"/>
</dbReference>